<keyword evidence="6" id="KW-1185">Reference proteome</keyword>
<dbReference type="InterPro" id="IPR036179">
    <property type="entry name" value="Ig-like_dom_sf"/>
</dbReference>
<feature type="domain" description="Ig-like" evidence="4">
    <location>
        <begin position="23"/>
        <end position="118"/>
    </location>
</feature>
<dbReference type="InterPro" id="IPR013106">
    <property type="entry name" value="Ig_V-set"/>
</dbReference>
<dbReference type="PANTHER" id="PTHR23268">
    <property type="entry name" value="T-CELL RECEPTOR BETA CHAIN"/>
    <property type="match status" value="1"/>
</dbReference>
<dbReference type="EMBL" id="JAHHUM010001258">
    <property type="protein sequence ID" value="KAK5613075.1"/>
    <property type="molecule type" value="Genomic_DNA"/>
</dbReference>
<evidence type="ECO:0000313" key="6">
    <source>
        <dbReference type="Proteomes" id="UP001311232"/>
    </source>
</evidence>
<dbReference type="GO" id="GO:0005886">
    <property type="term" value="C:plasma membrane"/>
    <property type="evidence" value="ECO:0007669"/>
    <property type="project" value="TreeGrafter"/>
</dbReference>
<dbReference type="InterPro" id="IPR050413">
    <property type="entry name" value="TCR_beta_variable"/>
</dbReference>
<gene>
    <name evidence="5" type="ORF">CRENBAI_001950</name>
</gene>
<dbReference type="Proteomes" id="UP001311232">
    <property type="component" value="Unassembled WGS sequence"/>
</dbReference>
<dbReference type="PROSITE" id="PS50835">
    <property type="entry name" value="IG_LIKE"/>
    <property type="match status" value="1"/>
</dbReference>
<protein>
    <recommendedName>
        <fullName evidence="4">Ig-like domain-containing protein</fullName>
    </recommendedName>
</protein>
<organism evidence="5 6">
    <name type="scientific">Crenichthys baileyi</name>
    <name type="common">White River springfish</name>
    <dbReference type="NCBI Taxonomy" id="28760"/>
    <lineage>
        <taxon>Eukaryota</taxon>
        <taxon>Metazoa</taxon>
        <taxon>Chordata</taxon>
        <taxon>Craniata</taxon>
        <taxon>Vertebrata</taxon>
        <taxon>Euteleostomi</taxon>
        <taxon>Actinopterygii</taxon>
        <taxon>Neopterygii</taxon>
        <taxon>Teleostei</taxon>
        <taxon>Neoteleostei</taxon>
        <taxon>Acanthomorphata</taxon>
        <taxon>Ovalentaria</taxon>
        <taxon>Atherinomorphae</taxon>
        <taxon>Cyprinodontiformes</taxon>
        <taxon>Goodeidae</taxon>
        <taxon>Crenichthys</taxon>
    </lineage>
</organism>
<dbReference type="SUPFAM" id="SSF48726">
    <property type="entry name" value="Immunoglobulin"/>
    <property type="match status" value="1"/>
</dbReference>
<evidence type="ECO:0000256" key="1">
    <source>
        <dbReference type="ARBA" id="ARBA00022729"/>
    </source>
</evidence>
<reference evidence="5 6" key="1">
    <citation type="submission" date="2021-06" db="EMBL/GenBank/DDBJ databases">
        <authorList>
            <person name="Palmer J.M."/>
        </authorList>
    </citation>
    <scope>NUCLEOTIDE SEQUENCE [LARGE SCALE GENOMIC DNA]</scope>
    <source>
        <strain evidence="5 6">MEX-2019</strain>
        <tissue evidence="5">Muscle</tissue>
    </source>
</reference>
<dbReference type="AlphaFoldDB" id="A0AAV9RW02"/>
<dbReference type="InterPro" id="IPR013783">
    <property type="entry name" value="Ig-like_fold"/>
</dbReference>
<dbReference type="PANTHER" id="PTHR23268:SF102">
    <property type="entry name" value="IMMUNOGLOBULIN V-SET DOMAIN-CONTAINING PROTEIN"/>
    <property type="match status" value="1"/>
</dbReference>
<keyword evidence="2" id="KW-0391">Immunity</keyword>
<dbReference type="Gene3D" id="2.60.40.10">
    <property type="entry name" value="Immunoglobulins"/>
    <property type="match status" value="1"/>
</dbReference>
<accession>A0AAV9RW02</accession>
<dbReference type="Pfam" id="PF07686">
    <property type="entry name" value="V-set"/>
    <property type="match status" value="1"/>
</dbReference>
<evidence type="ECO:0000256" key="3">
    <source>
        <dbReference type="SAM" id="SignalP"/>
    </source>
</evidence>
<sequence>MLKLLITSLIFLSLFADIITSPPVIQQTPASILIKSGQVALLHCYHGDNSYPYMLWYQSAAGGRHTMDLIGLLHYENQMPEKSFENRFNMTGHSKGKAQLIISDTKPEDTAEYFCAAR</sequence>
<dbReference type="InterPro" id="IPR007110">
    <property type="entry name" value="Ig-like_dom"/>
</dbReference>
<dbReference type="SMART" id="SM00406">
    <property type="entry name" value="IGv"/>
    <property type="match status" value="1"/>
</dbReference>
<evidence type="ECO:0000313" key="5">
    <source>
        <dbReference type="EMBL" id="KAK5613075.1"/>
    </source>
</evidence>
<feature type="signal peptide" evidence="3">
    <location>
        <begin position="1"/>
        <end position="20"/>
    </location>
</feature>
<proteinExistence type="predicted"/>
<feature type="chain" id="PRO_5043362102" description="Ig-like domain-containing protein" evidence="3">
    <location>
        <begin position="21"/>
        <end position="118"/>
    </location>
</feature>
<evidence type="ECO:0000259" key="4">
    <source>
        <dbReference type="PROSITE" id="PS50835"/>
    </source>
</evidence>
<comment type="caution">
    <text evidence="5">The sequence shown here is derived from an EMBL/GenBank/DDBJ whole genome shotgun (WGS) entry which is preliminary data.</text>
</comment>
<keyword evidence="1 3" id="KW-0732">Signal</keyword>
<evidence type="ECO:0000256" key="2">
    <source>
        <dbReference type="ARBA" id="ARBA00022859"/>
    </source>
</evidence>
<name>A0AAV9RW02_9TELE</name>
<dbReference type="GO" id="GO:0007166">
    <property type="term" value="P:cell surface receptor signaling pathway"/>
    <property type="evidence" value="ECO:0007669"/>
    <property type="project" value="TreeGrafter"/>
</dbReference>
<dbReference type="GO" id="GO:0002376">
    <property type="term" value="P:immune system process"/>
    <property type="evidence" value="ECO:0007669"/>
    <property type="project" value="UniProtKB-KW"/>
</dbReference>